<keyword evidence="1" id="KW-0812">Transmembrane</keyword>
<comment type="caution">
    <text evidence="2">The sequence shown here is derived from an EMBL/GenBank/DDBJ whole genome shotgun (WGS) entry which is preliminary data.</text>
</comment>
<proteinExistence type="predicted"/>
<dbReference type="InterPro" id="IPR029044">
    <property type="entry name" value="Nucleotide-diphossugar_trans"/>
</dbReference>
<dbReference type="EMBL" id="JAPQKO010000002">
    <property type="protein sequence ID" value="KAJ5179401.1"/>
    <property type="molecule type" value="Genomic_DNA"/>
</dbReference>
<evidence type="ECO:0000313" key="3">
    <source>
        <dbReference type="Proteomes" id="UP001146351"/>
    </source>
</evidence>
<evidence type="ECO:0000256" key="1">
    <source>
        <dbReference type="SAM" id="Phobius"/>
    </source>
</evidence>
<name>A0A9W9IPF4_9EURO</name>
<dbReference type="PANTHER" id="PTHR11183">
    <property type="entry name" value="GLYCOGENIN SUBFAMILY MEMBER"/>
    <property type="match status" value="1"/>
</dbReference>
<sequence length="381" mass="44554">MMKQSAFPKRRGSNASEDDFFDIPDEPVLSVFKRQLRRKRLWVIILIVFLLFKWLRRDSPPSPRPSAIQYNNVDWSRYAYTQYATSETYLCNSIMVFDALHRLGSRAERVLFYPEEWDLLMEGDYARTSELLRLAMSKYKVQLMPVRIEGIKGENPETSTASWDTSTAKLNAFAMVQYDRVIHLDSDVILLQEMDELFFLPSAIIAMPRAYWLLPQQRSLSSLLAVIQPSHREYKDMLGAIEATQNGQIEVNLTATRYDMEILNDRYGDQALVLPHRQYGLVSGEFRAKRHTRYLGNDHEDWNADRVLAEAKFVHFSDWPGPKPWVTWKQDQLALLQPACDINPGTEKESGCRNREVWKNLYNEFRRKRKDICQLLSFPPT</sequence>
<dbReference type="Proteomes" id="UP001146351">
    <property type="component" value="Unassembled WGS sequence"/>
</dbReference>
<organism evidence="2 3">
    <name type="scientific">Penicillium capsulatum</name>
    <dbReference type="NCBI Taxonomy" id="69766"/>
    <lineage>
        <taxon>Eukaryota</taxon>
        <taxon>Fungi</taxon>
        <taxon>Dikarya</taxon>
        <taxon>Ascomycota</taxon>
        <taxon>Pezizomycotina</taxon>
        <taxon>Eurotiomycetes</taxon>
        <taxon>Eurotiomycetidae</taxon>
        <taxon>Eurotiales</taxon>
        <taxon>Aspergillaceae</taxon>
        <taxon>Penicillium</taxon>
    </lineage>
</organism>
<feature type="transmembrane region" description="Helical" evidence="1">
    <location>
        <begin position="40"/>
        <end position="56"/>
    </location>
</feature>
<accession>A0A9W9IPF4</accession>
<dbReference type="OrthoDB" id="2014201at2759"/>
<protein>
    <submittedName>
        <fullName evidence="2">Glucose N-acetyltransferase 1</fullName>
    </submittedName>
</protein>
<reference evidence="2" key="2">
    <citation type="journal article" date="2023" name="IMA Fungus">
        <title>Comparative genomic study of the Penicillium genus elucidates a diverse pangenome and 15 lateral gene transfer events.</title>
        <authorList>
            <person name="Petersen C."/>
            <person name="Sorensen T."/>
            <person name="Nielsen M.R."/>
            <person name="Sondergaard T.E."/>
            <person name="Sorensen J.L."/>
            <person name="Fitzpatrick D.A."/>
            <person name="Frisvad J.C."/>
            <person name="Nielsen K.L."/>
        </authorList>
    </citation>
    <scope>NUCLEOTIDE SEQUENCE</scope>
    <source>
        <strain evidence="2">IBT 21917</strain>
    </source>
</reference>
<dbReference type="SUPFAM" id="SSF53448">
    <property type="entry name" value="Nucleotide-diphospho-sugar transferases"/>
    <property type="match status" value="1"/>
</dbReference>
<keyword evidence="1" id="KW-0472">Membrane</keyword>
<dbReference type="InterPro" id="IPR050587">
    <property type="entry name" value="GNT1/Glycosyltrans_8"/>
</dbReference>
<dbReference type="Gene3D" id="3.90.550.10">
    <property type="entry name" value="Spore Coat Polysaccharide Biosynthesis Protein SpsA, Chain A"/>
    <property type="match status" value="1"/>
</dbReference>
<evidence type="ECO:0000313" key="2">
    <source>
        <dbReference type="EMBL" id="KAJ5179401.1"/>
    </source>
</evidence>
<reference evidence="2" key="1">
    <citation type="submission" date="2022-11" db="EMBL/GenBank/DDBJ databases">
        <authorList>
            <person name="Petersen C."/>
        </authorList>
    </citation>
    <scope>NUCLEOTIDE SEQUENCE</scope>
    <source>
        <strain evidence="2">IBT 21917</strain>
    </source>
</reference>
<dbReference type="AlphaFoldDB" id="A0A9W9IPF4"/>
<keyword evidence="1" id="KW-1133">Transmembrane helix</keyword>
<keyword evidence="3" id="KW-1185">Reference proteome</keyword>
<gene>
    <name evidence="2" type="ORF">N7492_002611</name>
</gene>